<dbReference type="Proteomes" id="UP001165302">
    <property type="component" value="Unassembled WGS sequence"/>
</dbReference>
<protein>
    <recommendedName>
        <fullName evidence="3">Lipoprotein</fullName>
    </recommendedName>
</protein>
<reference evidence="1" key="1">
    <citation type="submission" date="2020-10" db="EMBL/GenBank/DDBJ databases">
        <authorList>
            <person name="Lu T."/>
            <person name="Wang Q."/>
            <person name="Han X."/>
        </authorList>
    </citation>
    <scope>NUCLEOTIDE SEQUENCE</scope>
    <source>
        <strain evidence="1">WQ 366</strain>
    </source>
</reference>
<organism evidence="1 2">
    <name type="scientific">Sphingobacterium bovistauri</name>
    <dbReference type="NCBI Taxonomy" id="2781959"/>
    <lineage>
        <taxon>Bacteria</taxon>
        <taxon>Pseudomonadati</taxon>
        <taxon>Bacteroidota</taxon>
        <taxon>Sphingobacteriia</taxon>
        <taxon>Sphingobacteriales</taxon>
        <taxon>Sphingobacteriaceae</taxon>
        <taxon>Sphingobacterium</taxon>
    </lineage>
</organism>
<comment type="caution">
    <text evidence="1">The sequence shown here is derived from an EMBL/GenBank/DDBJ whole genome shotgun (WGS) entry which is preliminary data.</text>
</comment>
<evidence type="ECO:0008006" key="3">
    <source>
        <dbReference type="Google" id="ProtNLM"/>
    </source>
</evidence>
<dbReference type="PROSITE" id="PS51257">
    <property type="entry name" value="PROKAR_LIPOPROTEIN"/>
    <property type="match status" value="1"/>
</dbReference>
<dbReference type="RefSeq" id="WP_225551784.1">
    <property type="nucleotide sequence ID" value="NZ_JADEYP010000005.1"/>
</dbReference>
<gene>
    <name evidence="1" type="ORF">IPZ78_04625</name>
</gene>
<evidence type="ECO:0000313" key="2">
    <source>
        <dbReference type="Proteomes" id="UP001165302"/>
    </source>
</evidence>
<accession>A0ABS7Z2P6</accession>
<proteinExistence type="predicted"/>
<keyword evidence="2" id="KW-1185">Reference proteome</keyword>
<sequence>MNKIIYILLIIITFLSCSKDDSEYENEYEKSYKTWQQFSKTNNQTYSYTTQLTSWVGTTIHTKITIENNQITKREFKYFRIGSKTIPESGWTKQLAIEALKEIGIKEDEIQSSYGTEVIDKLQWVENKENLGNHGSENELMTLEQIYNKTKNEWIVKRPKSTIYFETKNNGLISTAGYVPQGCVDDCFRGINIIKIENLED</sequence>
<dbReference type="EMBL" id="JADEYP010000005">
    <property type="protein sequence ID" value="MCA5004444.1"/>
    <property type="molecule type" value="Genomic_DNA"/>
</dbReference>
<evidence type="ECO:0000313" key="1">
    <source>
        <dbReference type="EMBL" id="MCA5004444.1"/>
    </source>
</evidence>
<name>A0ABS7Z2P6_9SPHI</name>